<comment type="caution">
    <text evidence="2">The sequence shown here is derived from an EMBL/GenBank/DDBJ whole genome shotgun (WGS) entry which is preliminary data.</text>
</comment>
<feature type="region of interest" description="Disordered" evidence="1">
    <location>
        <begin position="289"/>
        <end position="312"/>
    </location>
</feature>
<name>A0AAD7G2L2_9AGAR</name>
<dbReference type="AlphaFoldDB" id="A0AAD7G2L2"/>
<keyword evidence="3" id="KW-1185">Reference proteome</keyword>
<feature type="compositionally biased region" description="Polar residues" evidence="1">
    <location>
        <begin position="171"/>
        <end position="181"/>
    </location>
</feature>
<gene>
    <name evidence="2" type="ORF">FB45DRAFT_1017911</name>
</gene>
<dbReference type="EMBL" id="JARKIF010000001">
    <property type="protein sequence ID" value="KAJ7650519.1"/>
    <property type="molecule type" value="Genomic_DNA"/>
</dbReference>
<feature type="region of interest" description="Disordered" evidence="1">
    <location>
        <begin position="165"/>
        <end position="241"/>
    </location>
</feature>
<feature type="compositionally biased region" description="Polar residues" evidence="1">
    <location>
        <begin position="212"/>
        <end position="221"/>
    </location>
</feature>
<accession>A0AAD7G2L2</accession>
<protein>
    <submittedName>
        <fullName evidence="2">Uncharacterized protein</fullName>
    </submittedName>
</protein>
<dbReference type="Proteomes" id="UP001221142">
    <property type="component" value="Unassembled WGS sequence"/>
</dbReference>
<evidence type="ECO:0000256" key="1">
    <source>
        <dbReference type="SAM" id="MobiDB-lite"/>
    </source>
</evidence>
<evidence type="ECO:0000313" key="2">
    <source>
        <dbReference type="EMBL" id="KAJ7650519.1"/>
    </source>
</evidence>
<organism evidence="2 3">
    <name type="scientific">Roridomyces roridus</name>
    <dbReference type="NCBI Taxonomy" id="1738132"/>
    <lineage>
        <taxon>Eukaryota</taxon>
        <taxon>Fungi</taxon>
        <taxon>Dikarya</taxon>
        <taxon>Basidiomycota</taxon>
        <taxon>Agaricomycotina</taxon>
        <taxon>Agaricomycetes</taxon>
        <taxon>Agaricomycetidae</taxon>
        <taxon>Agaricales</taxon>
        <taxon>Marasmiineae</taxon>
        <taxon>Mycenaceae</taxon>
        <taxon>Roridomyces</taxon>
    </lineage>
</organism>
<evidence type="ECO:0000313" key="3">
    <source>
        <dbReference type="Proteomes" id="UP001221142"/>
    </source>
</evidence>
<feature type="compositionally biased region" description="Basic and acidic residues" evidence="1">
    <location>
        <begin position="227"/>
        <end position="238"/>
    </location>
</feature>
<sequence length="518" mass="57746">MSKLVASPKKSKNKTYKCPDERVYLIIRDPYPYHLSLGKAEQREGCWTACVQWLLILINDLASIPLDPRDILLHWNSKDNNVLVEIELQVLHQHLKQNFDGILGSHLPKLFLKSPDQDLGEYHGHTITSIFLYDYTKFGDPENNNWWKGGFDSRVYVKATSPDFPVKSGGSYPTPQPTNDAPPSMAKRLSRQPDEAANPDPEHTAGTDTAPGPSTSVPTTSQKRRRDSPDTTHDERRPPLRFSQTAAKMVVVLREEVVLVAMEEVVLVAMKEVILVPRENMDVVKDQHEAARGRGGQAGSFAGWDGPTEARSATHGALPVVDLKLHADEDDGSETGVQRSAGDACNHGQPHATLLVLKTLAILPMPSYRKRPTATVKLKAVSCRAFLYSTPVSPVTIPVKREMTSLPQRRGHSFIGPRANIERLEYLVVRPVFTRDVVGTIHDCIVTVGEQRFLVCSHYDDCVPVNPALKRLFKGYNWRGELVVAALGRRKSLGFVEVTRFNGSEIKKVLNRFMATAE</sequence>
<proteinExistence type="predicted"/>
<reference evidence="2" key="1">
    <citation type="submission" date="2023-03" db="EMBL/GenBank/DDBJ databases">
        <title>Massive genome expansion in bonnet fungi (Mycena s.s.) driven by repeated elements and novel gene families across ecological guilds.</title>
        <authorList>
            <consortium name="Lawrence Berkeley National Laboratory"/>
            <person name="Harder C.B."/>
            <person name="Miyauchi S."/>
            <person name="Viragh M."/>
            <person name="Kuo A."/>
            <person name="Thoen E."/>
            <person name="Andreopoulos B."/>
            <person name="Lu D."/>
            <person name="Skrede I."/>
            <person name="Drula E."/>
            <person name="Henrissat B."/>
            <person name="Morin E."/>
            <person name="Kohler A."/>
            <person name="Barry K."/>
            <person name="LaButti K."/>
            <person name="Morin E."/>
            <person name="Salamov A."/>
            <person name="Lipzen A."/>
            <person name="Mereny Z."/>
            <person name="Hegedus B."/>
            <person name="Baldrian P."/>
            <person name="Stursova M."/>
            <person name="Weitz H."/>
            <person name="Taylor A."/>
            <person name="Grigoriev I.V."/>
            <person name="Nagy L.G."/>
            <person name="Martin F."/>
            <person name="Kauserud H."/>
        </authorList>
    </citation>
    <scope>NUCLEOTIDE SEQUENCE</scope>
    <source>
        <strain evidence="2">9284</strain>
    </source>
</reference>